<keyword evidence="3" id="KW-0677">Repeat</keyword>
<evidence type="ECO:0000259" key="6">
    <source>
        <dbReference type="PROSITE" id="PS50829"/>
    </source>
</evidence>
<dbReference type="EMBL" id="LN835301">
    <property type="protein sequence ID" value="CRG99051.1"/>
    <property type="molecule type" value="Genomic_DNA"/>
</dbReference>
<dbReference type="Proteomes" id="UP000220158">
    <property type="component" value="Chromosome 6"/>
</dbReference>
<dbReference type="PROSITE" id="PS50829">
    <property type="entry name" value="GYF"/>
    <property type="match status" value="1"/>
</dbReference>
<evidence type="ECO:0000313" key="7">
    <source>
        <dbReference type="EMBL" id="CRG99051.1"/>
    </source>
</evidence>
<proteinExistence type="predicted"/>
<dbReference type="InterPro" id="IPR003169">
    <property type="entry name" value="GYF"/>
</dbReference>
<feature type="domain" description="GYF" evidence="6">
    <location>
        <begin position="1976"/>
        <end position="2024"/>
    </location>
</feature>
<dbReference type="SMART" id="SM00444">
    <property type="entry name" value="GYF"/>
    <property type="match status" value="1"/>
</dbReference>
<feature type="compositionally biased region" description="Basic and acidic residues" evidence="5">
    <location>
        <begin position="800"/>
        <end position="828"/>
    </location>
</feature>
<dbReference type="RefSeq" id="XP_028532059.1">
    <property type="nucleotide sequence ID" value="XM_028675474.1"/>
</dbReference>
<evidence type="ECO:0000256" key="4">
    <source>
        <dbReference type="ARBA" id="ARBA00022917"/>
    </source>
</evidence>
<evidence type="ECO:0000256" key="2">
    <source>
        <dbReference type="ARBA" id="ARBA00022574"/>
    </source>
</evidence>
<feature type="region of interest" description="Disordered" evidence="5">
    <location>
        <begin position="697"/>
        <end position="724"/>
    </location>
</feature>
<feature type="region of interest" description="Disordered" evidence="5">
    <location>
        <begin position="1775"/>
        <end position="1804"/>
    </location>
</feature>
<dbReference type="GO" id="GO:0043022">
    <property type="term" value="F:ribosome binding"/>
    <property type="evidence" value="ECO:0007669"/>
    <property type="project" value="TreeGrafter"/>
</dbReference>
<dbReference type="PANTHER" id="PTHR13227:SF0">
    <property type="entry name" value="EUKARYOTIC TRANSLATION INITIATION FACTOR 2A"/>
    <property type="match status" value="1"/>
</dbReference>
<dbReference type="KEGG" id="prel:PRELSG_0602600"/>
<keyword evidence="4" id="KW-0648">Protein biosynthesis</keyword>
<feature type="compositionally biased region" description="Basic and acidic residues" evidence="5">
    <location>
        <begin position="837"/>
        <end position="848"/>
    </location>
</feature>
<dbReference type="Pfam" id="PF02213">
    <property type="entry name" value="GYF"/>
    <property type="match status" value="1"/>
</dbReference>
<name>A0A1J1H297_PLARL</name>
<feature type="region of interest" description="Disordered" evidence="5">
    <location>
        <begin position="263"/>
        <end position="298"/>
    </location>
</feature>
<keyword evidence="8" id="KW-1185">Reference proteome</keyword>
<dbReference type="PANTHER" id="PTHR13227">
    <property type="entry name" value="EUKARYOTIC TRANSLATION INITIATION FACTOR 2A"/>
    <property type="match status" value="1"/>
</dbReference>
<evidence type="ECO:0000256" key="5">
    <source>
        <dbReference type="SAM" id="MobiDB-lite"/>
    </source>
</evidence>
<evidence type="ECO:0000256" key="3">
    <source>
        <dbReference type="ARBA" id="ARBA00022737"/>
    </source>
</evidence>
<evidence type="ECO:0000256" key="1">
    <source>
        <dbReference type="ARBA" id="ARBA00022540"/>
    </source>
</evidence>
<accession>A0A1J1H297</accession>
<dbReference type="Pfam" id="PF08662">
    <property type="entry name" value="eIF2A"/>
    <property type="match status" value="1"/>
</dbReference>
<dbReference type="OMA" id="NIMNEEC"/>
<dbReference type="GO" id="GO:0003729">
    <property type="term" value="F:mRNA binding"/>
    <property type="evidence" value="ECO:0007669"/>
    <property type="project" value="TreeGrafter"/>
</dbReference>
<organism evidence="7 8">
    <name type="scientific">Plasmodium relictum</name>
    <dbReference type="NCBI Taxonomy" id="85471"/>
    <lineage>
        <taxon>Eukaryota</taxon>
        <taxon>Sar</taxon>
        <taxon>Alveolata</taxon>
        <taxon>Apicomplexa</taxon>
        <taxon>Aconoidasida</taxon>
        <taxon>Haemosporida</taxon>
        <taxon>Plasmodiidae</taxon>
        <taxon>Plasmodium</taxon>
        <taxon>Plasmodium (Haemamoeba)</taxon>
    </lineage>
</organism>
<gene>
    <name evidence="7" type="ORF">PRELSG_0602600</name>
</gene>
<reference evidence="7 8" key="1">
    <citation type="submission" date="2015-04" db="EMBL/GenBank/DDBJ databases">
        <authorList>
            <consortium name="Pathogen Informatics"/>
        </authorList>
    </citation>
    <scope>NUCLEOTIDE SEQUENCE [LARGE SCALE GENOMIC DNA]</scope>
    <source>
        <strain evidence="7 8">SGS1</strain>
    </source>
</reference>
<dbReference type="SUPFAM" id="SSF82171">
    <property type="entry name" value="DPP6 N-terminal domain-like"/>
    <property type="match status" value="1"/>
</dbReference>
<dbReference type="VEuPathDB" id="PlasmoDB:PRELSG_0602600"/>
<feature type="compositionally biased region" description="Low complexity" evidence="5">
    <location>
        <begin position="869"/>
        <end position="947"/>
    </location>
</feature>
<dbReference type="InterPro" id="IPR035445">
    <property type="entry name" value="GYF-like_dom_sf"/>
</dbReference>
<feature type="compositionally biased region" description="Basic residues" evidence="5">
    <location>
        <begin position="849"/>
        <end position="862"/>
    </location>
</feature>
<feature type="region of interest" description="Disordered" evidence="5">
    <location>
        <begin position="800"/>
        <end position="947"/>
    </location>
</feature>
<keyword evidence="2" id="KW-0853">WD repeat</keyword>
<dbReference type="Gene3D" id="3.30.1490.40">
    <property type="match status" value="1"/>
</dbReference>
<dbReference type="OrthoDB" id="378109at2759"/>
<evidence type="ECO:0000313" key="8">
    <source>
        <dbReference type="Proteomes" id="UP000220158"/>
    </source>
</evidence>
<dbReference type="SUPFAM" id="SSF55277">
    <property type="entry name" value="GYF domain"/>
    <property type="match status" value="1"/>
</dbReference>
<dbReference type="GO" id="GO:0022627">
    <property type="term" value="C:cytosolic small ribosomal subunit"/>
    <property type="evidence" value="ECO:0007669"/>
    <property type="project" value="TreeGrafter"/>
</dbReference>
<feature type="compositionally biased region" description="Low complexity" evidence="5">
    <location>
        <begin position="270"/>
        <end position="295"/>
    </location>
</feature>
<protein>
    <submittedName>
        <fullName evidence="7">Eukaryotic translation initiation factor subunit eIF2A, putative</fullName>
    </submittedName>
</protein>
<dbReference type="GeneID" id="39735152"/>
<feature type="compositionally biased region" description="Polar residues" evidence="5">
    <location>
        <begin position="1775"/>
        <end position="1789"/>
    </location>
</feature>
<dbReference type="GO" id="GO:0000049">
    <property type="term" value="F:tRNA binding"/>
    <property type="evidence" value="ECO:0007669"/>
    <property type="project" value="TreeGrafter"/>
</dbReference>
<sequence>MSELLIRSKSGIKLYKFDKNENKYDSKIIFEYDGCIHDAIWSYDGNSFLILHSVEGLLLITNYSEENKKINKITCLNKYKQLFDYDNIKLIKHVQWSPNNKFIVFFFPYEENKHVKLGNLLLWNVKDNNVLCSFKIKKKSCSNWPIINFTDDDGYFFLQKKSEVYVYDTLQLIQNGNIDNLENSDVPINYIYSWNQPNIISIYLSSYIDEKQFRYFVAHTKNNFLGDIYIYKIGGLINKNQKKKKENETSIITNTTNIKIEGINDKNDESNNVNENSVNDDNTINNNNNNGGDIKNNSDEKNSCLNKDIIKMELLIRKSFDNLDNLNCMWSESGKHVILLVHTNDTTNKSYGYLSNCYYCSLISNNFSIKRINENIAQDVKWSKTKDEFLIIEGKSDNTIYLYDHELNIKCKFLSQYKNTIKWCPFGNMIALGGFGNLAGDINFYYKEKDDSVILIKEYREACTVLCDWSNDGLLFMTASTYPRMKVENTFKIYTYEGNLVNSFNFNELYDVKWKNSLPGFFKEPIKPKANLKDNKKSVYKIKNMNVDNNSNNDIYEEKNLKKNRNESEKEKTKIKKIITSSTTTTNTAATNTAATNISTTSGTTATTNNANRKKKIEKNKNAYDWDVDWRNKNNDSKNNNNKNIVEYINEKQNNNDTSNNKNLDYLVDKLCKEDFKIDDNFYTKLYNYEELDNKDNKKQNYYQDNSDNLEEQKKQKKKKKEKDKEYIKQNFQLKQMINNFDEDEINEKFLLNNINLDKDKLIYFNYLKNKDKNRDEEIEKLNSIYIKDINKSNYYKKVEEQEDKKVECRKEEKSQEKKIKMKEKENKSSGNNLTDEQDKEKEKEQEKKKKKENKNKKGKKKKNDDDSNNNNINNNSNNIKNDSNHSHNNNNSNNDNINITNNNNNITNNNNNINNNNNNNDSNTNNSNDSNTNNNNDNNININNNNSINLEETKNREEENINNVNEFSNLFLKIMKYKNELNAKQEIKNNVLYNNNPNENKYFKNHDKDIMNNENCKYISNNNDNVNFKIDMNLNKMDNDNINLSNVDNSILNYNKLHVFSRNSNPDYINHKVIDTQNNNKNNNMNDNAVINNEEFIKHLSIIKNEKINMNDKSIINQLNNNSLLNHLINNKQILNNNYMRDLLDNTQKQSIQNENIEMNNDFNIYNSSKSNICNNLNQQNINEMKNVNNSRSLFYSESNLKNKDLNNEHIKNGVTYEKNIVDNDNKNENLKNIMNYQSNEDLLNLFKKVLPHAKVNIVSKNQNTSMYDHNNLQNVNRNVPRNIDMYNEYVQQMNFKRESIDSNFEKKKDNNNASINEMKTEINGINEYNKEHYIKDLLLKQNRLNQNNAYLNNKEEKVLNKTDIPLNLKIQLDNLDFCELLKCYHSLNIQQIQIKLYWIHHKIQTCEHSNVVANMLDNFNKEKKIISKLKEIRLILNYANDLLREKFSNNKAKYQSLLQQFIVILKHHDNLYQQKKEKIISENYNNQQIIHFIYNIEKLIEKNIMNEECNQSNINDFISSDNKLINNSNGNNNNNNKIGNIPIKNVNNLELQKKLIIQKMNEHFMNINASEEQKIIFLNKLNLSDAQKKYILNKMNLNEQNTNFLNHTDIKNQENINYSNENLRLEKSNYNNNLNSNYFDMNDDDNPSPLLSIINKSYDNKVNREVDEVNNDNQKNLAKKYLLLDMLKNKNKNESENNDHLNEDYIGMKHLSRKIDNSLQTNNYNLQDELAQKLKNIVNLYQKDQPHSNQIDQMNYSYQTNQLEQITYPSHINQQPEQRNHSDQICNQHDPISHSDQLKQEQLSKQYHFSSQQKDFINYSNFNSLNKNVNINANNLNQNSYFSQSRDDSKNINAYLRILNNENMLVNQKNRNDNSNSKILSIRNIIDEQKVIDNSEIHHDYLMNDQNKNSKFYFMNQNGENSINNHHSQPLLNKMPNKYKISTGNKPFNNTPEKKPTSNILEIEETKRPDALRDKCWQYVDPKGVVQGPFFLDEMRVWSEMGYFEPMLPVRCCDSDRFVALNKLFPPPHKPFTIVPKPQPILQWEEEIL</sequence>
<dbReference type="InterPro" id="IPR011387">
    <property type="entry name" value="TIF2A"/>
</dbReference>
<dbReference type="GO" id="GO:0003743">
    <property type="term" value="F:translation initiation factor activity"/>
    <property type="evidence" value="ECO:0007669"/>
    <property type="project" value="UniProtKB-KW"/>
</dbReference>
<dbReference type="InterPro" id="IPR013979">
    <property type="entry name" value="TIF_beta_prop-like"/>
</dbReference>
<keyword evidence="1 7" id="KW-0396">Initiation factor</keyword>